<reference evidence="11" key="1">
    <citation type="submission" date="2025-08" db="UniProtKB">
        <authorList>
            <consortium name="RefSeq"/>
        </authorList>
    </citation>
    <scope>IDENTIFICATION</scope>
    <source>
        <strain evidence="11">11010-0011.00</strain>
        <tissue evidence="11">Whole body</tissue>
    </source>
</reference>
<evidence type="ECO:0000256" key="8">
    <source>
        <dbReference type="ARBA" id="ARBA00023306"/>
    </source>
</evidence>
<dbReference type="Pfam" id="PF00307">
    <property type="entry name" value="CH"/>
    <property type="match status" value="1"/>
</dbReference>
<name>A0A6J2U1D6_DROLE</name>
<sequence>MAVNVRGGKCNLSRSELIDWLNGRLMSYYTEVEELADGAAYCQLMDMLFPQAMLSMRRVKFGTLLPRNYIHNYRLLGDAFQKMLVDRELPVQRLVEGYLVDHWLFLQWFKCFFDANYTGRPYDALAERNGRAMGDKNHRKHIRGIYRELGAPVMDYKKETFLKTITNASSIMNQNSPLRNAPLDQIVQELEVKTQSMRVELIDIECKRNICFQGILGIEKLCIELNKDLKSKQLAQSILQLISGFGSREGGTMTKYADEDRNDGDGDGAIVHWKENDTYKNLKKSS</sequence>
<evidence type="ECO:0000256" key="1">
    <source>
        <dbReference type="ARBA" id="ARBA00004245"/>
    </source>
</evidence>
<dbReference type="InterPro" id="IPR027328">
    <property type="entry name" value="MAPRE"/>
</dbReference>
<dbReference type="Proteomes" id="UP000504634">
    <property type="component" value="Unplaced"/>
</dbReference>
<dbReference type="AlphaFoldDB" id="A0A6J2U1D6"/>
<feature type="domain" description="Calponin-homology (CH)" evidence="9">
    <location>
        <begin position="11"/>
        <end position="114"/>
    </location>
</feature>
<comment type="subcellular location">
    <subcellularLocation>
        <location evidence="1">Cytoplasm</location>
        <location evidence="1">Cytoskeleton</location>
    </subcellularLocation>
</comment>
<dbReference type="Gene3D" id="1.10.418.10">
    <property type="entry name" value="Calponin-like domain"/>
    <property type="match status" value="1"/>
</dbReference>
<dbReference type="GO" id="GO:0051301">
    <property type="term" value="P:cell division"/>
    <property type="evidence" value="ECO:0007669"/>
    <property type="project" value="UniProtKB-KW"/>
</dbReference>
<dbReference type="InterPro" id="IPR001715">
    <property type="entry name" value="CH_dom"/>
</dbReference>
<keyword evidence="8" id="KW-0131">Cell cycle</keyword>
<dbReference type="GeneID" id="115630009"/>
<dbReference type="PANTHER" id="PTHR10623">
    <property type="entry name" value="MICROTUBULE-ASSOCIATED PROTEIN RP/EB FAMILY MEMBER"/>
    <property type="match status" value="1"/>
</dbReference>
<keyword evidence="10" id="KW-1185">Reference proteome</keyword>
<evidence type="ECO:0000256" key="2">
    <source>
        <dbReference type="ARBA" id="ARBA00010729"/>
    </source>
</evidence>
<keyword evidence="4" id="KW-0132">Cell division</keyword>
<dbReference type="OrthoDB" id="2119228at2759"/>
<protein>
    <submittedName>
        <fullName evidence="11">Microtubule-associated protein RP/EB family member 1-like</fullName>
    </submittedName>
</protein>
<dbReference type="InterPro" id="IPR036872">
    <property type="entry name" value="CH_dom_sf"/>
</dbReference>
<keyword evidence="5" id="KW-0493">Microtubule</keyword>
<keyword evidence="3" id="KW-0963">Cytoplasm</keyword>
<proteinExistence type="inferred from homology"/>
<evidence type="ECO:0000256" key="7">
    <source>
        <dbReference type="ARBA" id="ARBA00023212"/>
    </source>
</evidence>
<dbReference type="RefSeq" id="XP_030382496.1">
    <property type="nucleotide sequence ID" value="XM_030526636.1"/>
</dbReference>
<keyword evidence="6" id="KW-0498">Mitosis</keyword>
<evidence type="ECO:0000256" key="3">
    <source>
        <dbReference type="ARBA" id="ARBA00022490"/>
    </source>
</evidence>
<evidence type="ECO:0000256" key="5">
    <source>
        <dbReference type="ARBA" id="ARBA00022701"/>
    </source>
</evidence>
<evidence type="ECO:0000256" key="6">
    <source>
        <dbReference type="ARBA" id="ARBA00022776"/>
    </source>
</evidence>
<evidence type="ECO:0000259" key="9">
    <source>
        <dbReference type="PROSITE" id="PS50021"/>
    </source>
</evidence>
<dbReference type="SUPFAM" id="SSF47576">
    <property type="entry name" value="Calponin-homology domain, CH-domain"/>
    <property type="match status" value="1"/>
</dbReference>
<organism evidence="10 11">
    <name type="scientific">Drosophila lebanonensis</name>
    <name type="common">Fruit fly</name>
    <name type="synonym">Scaptodrosophila lebanonensis</name>
    <dbReference type="NCBI Taxonomy" id="7225"/>
    <lineage>
        <taxon>Eukaryota</taxon>
        <taxon>Metazoa</taxon>
        <taxon>Ecdysozoa</taxon>
        <taxon>Arthropoda</taxon>
        <taxon>Hexapoda</taxon>
        <taxon>Insecta</taxon>
        <taxon>Pterygota</taxon>
        <taxon>Neoptera</taxon>
        <taxon>Endopterygota</taxon>
        <taxon>Diptera</taxon>
        <taxon>Brachycera</taxon>
        <taxon>Muscomorpha</taxon>
        <taxon>Ephydroidea</taxon>
        <taxon>Drosophilidae</taxon>
        <taxon>Scaptodrosophila</taxon>
    </lineage>
</organism>
<comment type="similarity">
    <text evidence="2">Belongs to the MAPRE family.</text>
</comment>
<accession>A0A6J2U1D6</accession>
<keyword evidence="7" id="KW-0206">Cytoskeleton</keyword>
<evidence type="ECO:0000313" key="10">
    <source>
        <dbReference type="Proteomes" id="UP000504634"/>
    </source>
</evidence>
<evidence type="ECO:0000256" key="4">
    <source>
        <dbReference type="ARBA" id="ARBA00022618"/>
    </source>
</evidence>
<dbReference type="GO" id="GO:0005874">
    <property type="term" value="C:microtubule"/>
    <property type="evidence" value="ECO:0007669"/>
    <property type="project" value="UniProtKB-KW"/>
</dbReference>
<dbReference type="PROSITE" id="PS50021">
    <property type="entry name" value="CH"/>
    <property type="match status" value="1"/>
</dbReference>
<evidence type="ECO:0000313" key="11">
    <source>
        <dbReference type="RefSeq" id="XP_030382496.1"/>
    </source>
</evidence>
<dbReference type="GO" id="GO:0008017">
    <property type="term" value="F:microtubule binding"/>
    <property type="evidence" value="ECO:0007669"/>
    <property type="project" value="InterPro"/>
</dbReference>
<gene>
    <name evidence="11" type="primary">LOC115630009</name>
</gene>
<dbReference type="FunFam" id="1.10.418.10:FF:000028">
    <property type="entry name" value="RP/EB family microtubule-associated protein"/>
    <property type="match status" value="1"/>
</dbReference>